<protein>
    <submittedName>
        <fullName evidence="4">Uncharacterized protein</fullName>
    </submittedName>
</protein>
<proteinExistence type="predicted"/>
<evidence type="ECO:0000313" key="4">
    <source>
        <dbReference type="EMBL" id="GAA0299455.1"/>
    </source>
</evidence>
<feature type="compositionally biased region" description="Basic and acidic residues" evidence="1">
    <location>
        <begin position="275"/>
        <end position="297"/>
    </location>
</feature>
<evidence type="ECO:0000256" key="3">
    <source>
        <dbReference type="SAM" id="SignalP"/>
    </source>
</evidence>
<keyword evidence="3" id="KW-0732">Signal</keyword>
<evidence type="ECO:0000256" key="1">
    <source>
        <dbReference type="SAM" id="MobiDB-lite"/>
    </source>
</evidence>
<evidence type="ECO:0000256" key="2">
    <source>
        <dbReference type="SAM" id="Phobius"/>
    </source>
</evidence>
<feature type="chain" id="PRO_5047316438" evidence="3">
    <location>
        <begin position="33"/>
        <end position="733"/>
    </location>
</feature>
<keyword evidence="2" id="KW-0812">Transmembrane</keyword>
<sequence length="733" mass="78426">MRIPTHSRWRRLAALSGAALIAFVSGVPGALAAPTPTPPPFIDANGVHLFVPPGASLDTDQQLEAASSQLLQSPMGRRLVAARMRFGVRPGNVSVEWFDFSWLQGEKPFPGFQVDAFHNDMLNALRAANSAFDIKGEYSIAAKSVDYADNKQIYAELGAKQAGKLLEVSTSNVFQGTHSEQIPLDRIRAAGPLSLQRMSKGISDAAAKSLTESILAKSSVGLASENSPCLNKCDKQTQDFQRRLAIAHYGKGGSPDSKASVAASQNVMGKAAPKLRREMSRKSEQERREAVGLKPDCDTGVAGRSGEGGGGRGVVMAAALRRQAPCSSEGGSSSGGLAEALASQDTGGIDFSTLEMRYLSDNPGSGGLQYSFSAKAAAPGLQQDIDAGLDLLTTSIEDLRAWLVLEPTKFWVNLNPNEPGRIVDADLGQTNAGRALLEADLQMKRTEGKLLDPETDFGARYWKALSGPSGKGCYSSRLWIVPGDVQVREEGGSLYILKASLAVNAKAEHIAGLPQSCDPDPESDARNERLEQTTVVPKVVEAVNTAPEYAPLRRAFLARIVAQWIRKRHQEGHPTSFDKLIDSGDLGPAKLQGDWRPRQVFDDYVHSIESGEFTYKQTTEEGDTVVTSTMVFGGVDFSKLNTNPVSAEQMNSLYPRLPQTVKASKDHPASAPDGSIWLGETAASPGSSLWSRTSDAVGDFAASRTGVMVMLVVALVVVTFGIRSGSGRKRQPS</sequence>
<name>A0ABN0VGQ1_9ACTN</name>
<dbReference type="EMBL" id="BAAABV010000021">
    <property type="protein sequence ID" value="GAA0299455.1"/>
    <property type="molecule type" value="Genomic_DNA"/>
</dbReference>
<gene>
    <name evidence="4" type="ORF">GCM10010302_42530</name>
</gene>
<comment type="caution">
    <text evidence="4">The sequence shown here is derived from an EMBL/GenBank/DDBJ whole genome shotgun (WGS) entry which is preliminary data.</text>
</comment>
<evidence type="ECO:0000313" key="5">
    <source>
        <dbReference type="Proteomes" id="UP001501867"/>
    </source>
</evidence>
<feature type="region of interest" description="Disordered" evidence="1">
    <location>
        <begin position="250"/>
        <end position="310"/>
    </location>
</feature>
<organism evidence="4 5">
    <name type="scientific">Streptomyces polychromogenes</name>
    <dbReference type="NCBI Taxonomy" id="67342"/>
    <lineage>
        <taxon>Bacteria</taxon>
        <taxon>Bacillati</taxon>
        <taxon>Actinomycetota</taxon>
        <taxon>Actinomycetes</taxon>
        <taxon>Kitasatosporales</taxon>
        <taxon>Streptomycetaceae</taxon>
        <taxon>Streptomyces</taxon>
    </lineage>
</organism>
<feature type="transmembrane region" description="Helical" evidence="2">
    <location>
        <begin position="701"/>
        <end position="722"/>
    </location>
</feature>
<reference evidence="4 5" key="1">
    <citation type="journal article" date="2019" name="Int. J. Syst. Evol. Microbiol.">
        <title>The Global Catalogue of Microorganisms (GCM) 10K type strain sequencing project: providing services to taxonomists for standard genome sequencing and annotation.</title>
        <authorList>
            <consortium name="The Broad Institute Genomics Platform"/>
            <consortium name="The Broad Institute Genome Sequencing Center for Infectious Disease"/>
            <person name="Wu L."/>
            <person name="Ma J."/>
        </authorList>
    </citation>
    <scope>NUCLEOTIDE SEQUENCE [LARGE SCALE GENOMIC DNA]</scope>
    <source>
        <strain evidence="4 5">JCM 4505</strain>
    </source>
</reference>
<keyword evidence="2" id="KW-0472">Membrane</keyword>
<keyword evidence="5" id="KW-1185">Reference proteome</keyword>
<feature type="signal peptide" evidence="3">
    <location>
        <begin position="1"/>
        <end position="32"/>
    </location>
</feature>
<accession>A0ABN0VGQ1</accession>
<dbReference type="Proteomes" id="UP001501867">
    <property type="component" value="Unassembled WGS sequence"/>
</dbReference>
<keyword evidence="2" id="KW-1133">Transmembrane helix</keyword>